<evidence type="ECO:0000313" key="4">
    <source>
        <dbReference type="Proteomes" id="UP000001784"/>
    </source>
</evidence>
<dbReference type="AlphaFoldDB" id="A0LF42"/>
<dbReference type="Proteomes" id="UP000001784">
    <property type="component" value="Chromosome"/>
</dbReference>
<gene>
    <name evidence="3" type="ordered locus">Sfum_0344</name>
</gene>
<dbReference type="STRING" id="335543.Sfum_0344"/>
<organism evidence="3 4">
    <name type="scientific">Syntrophobacter fumaroxidans (strain DSM 10017 / MPOB)</name>
    <dbReference type="NCBI Taxonomy" id="335543"/>
    <lineage>
        <taxon>Bacteria</taxon>
        <taxon>Pseudomonadati</taxon>
        <taxon>Thermodesulfobacteriota</taxon>
        <taxon>Syntrophobacteria</taxon>
        <taxon>Syntrophobacterales</taxon>
        <taxon>Syntrophobacteraceae</taxon>
        <taxon>Syntrophobacter</taxon>
    </lineage>
</organism>
<feature type="region of interest" description="Disordered" evidence="1">
    <location>
        <begin position="1"/>
        <end position="50"/>
    </location>
</feature>
<evidence type="ECO:0000259" key="2">
    <source>
        <dbReference type="Pfam" id="PF10816"/>
    </source>
</evidence>
<sequence>MAQGRSLVARVEAAAQSVLPSPAPQTDKPEPKTDRPAPAAPSPAAEPSPQPVIQLLSSLQSKGRFIDFLQEDLSPYGDAQIGAVARSVHQGCNRALAEYVEMKSIFDESEGSEVAVPPDFDVNSVRLTGNVSGNPPFHGILRHRGWKAVKVRLPKAAAGRDKEPVLAPAEVEIGATAP</sequence>
<reference evidence="3 4" key="1">
    <citation type="submission" date="2006-10" db="EMBL/GenBank/DDBJ databases">
        <title>Complete sequence of Syntrophobacter fumaroxidans MPOB.</title>
        <authorList>
            <consortium name="US DOE Joint Genome Institute"/>
            <person name="Copeland A."/>
            <person name="Lucas S."/>
            <person name="Lapidus A."/>
            <person name="Barry K."/>
            <person name="Detter J.C."/>
            <person name="Glavina del Rio T."/>
            <person name="Hammon N."/>
            <person name="Israni S."/>
            <person name="Pitluck S."/>
            <person name="Goltsman E.G."/>
            <person name="Martinez M."/>
            <person name="Schmutz J."/>
            <person name="Larimer F."/>
            <person name="Land M."/>
            <person name="Hauser L."/>
            <person name="Kyrpides N."/>
            <person name="Kim E."/>
            <person name="Boone D.R."/>
            <person name="Brockman F."/>
            <person name="Culley D."/>
            <person name="Ferry J."/>
            <person name="Gunsalus R."/>
            <person name="McInerney M.J."/>
            <person name="Morrison M."/>
            <person name="Plugge C."/>
            <person name="Rohlin L."/>
            <person name="Scholten J."/>
            <person name="Sieber J."/>
            <person name="Stams A.J.M."/>
            <person name="Worm P."/>
            <person name="Henstra A.M."/>
            <person name="Richardson P."/>
        </authorList>
    </citation>
    <scope>NUCLEOTIDE SEQUENCE [LARGE SCALE GENOMIC DNA]</scope>
    <source>
        <strain evidence="4">DSM 10017 / MPOB</strain>
    </source>
</reference>
<name>A0LF42_SYNFM</name>
<evidence type="ECO:0000313" key="3">
    <source>
        <dbReference type="EMBL" id="ABK16044.1"/>
    </source>
</evidence>
<dbReference type="Pfam" id="PF10816">
    <property type="entry name" value="DUF2760"/>
    <property type="match status" value="1"/>
</dbReference>
<accession>A0LF42</accession>
<keyword evidence="4" id="KW-1185">Reference proteome</keyword>
<dbReference type="InterPro" id="IPR021212">
    <property type="entry name" value="DUF2760"/>
</dbReference>
<dbReference type="eggNOG" id="ENOG5032SHU">
    <property type="taxonomic scope" value="Bacteria"/>
</dbReference>
<dbReference type="KEGG" id="sfu:Sfum_0344"/>
<proteinExistence type="predicted"/>
<feature type="domain" description="DUF2760" evidence="2">
    <location>
        <begin position="50"/>
        <end position="172"/>
    </location>
</feature>
<feature type="compositionally biased region" description="Pro residues" evidence="1">
    <location>
        <begin position="38"/>
        <end position="50"/>
    </location>
</feature>
<evidence type="ECO:0000256" key="1">
    <source>
        <dbReference type="SAM" id="MobiDB-lite"/>
    </source>
</evidence>
<dbReference type="HOGENOM" id="CLU_074059_1_1_7"/>
<dbReference type="InParanoid" id="A0LF42"/>
<protein>
    <recommendedName>
        <fullName evidence="2">DUF2760 domain-containing protein</fullName>
    </recommendedName>
</protein>
<dbReference type="EMBL" id="CP000478">
    <property type="protein sequence ID" value="ABK16044.1"/>
    <property type="molecule type" value="Genomic_DNA"/>
</dbReference>